<comment type="caution">
    <text evidence="1">The sequence shown here is derived from an EMBL/GenBank/DDBJ whole genome shotgun (WGS) entry which is preliminary data.</text>
</comment>
<accession>A0A4Z2HPM4</accession>
<protein>
    <submittedName>
        <fullName evidence="1">Uncharacterized protein</fullName>
    </submittedName>
</protein>
<dbReference type="Proteomes" id="UP000314294">
    <property type="component" value="Unassembled WGS sequence"/>
</dbReference>
<evidence type="ECO:0000313" key="2">
    <source>
        <dbReference type="Proteomes" id="UP000314294"/>
    </source>
</evidence>
<gene>
    <name evidence="1" type="ORF">EYF80_022043</name>
</gene>
<proteinExistence type="predicted"/>
<sequence length="162" mass="18383">MWKVALKTLVFFKRSSCIWQYRIWLSTLFSSSSSSSCCRLNSLYSFWYLGKETQLLSAVSFVANVHTKPVGHSLLLLCVQLLGVDPALGQVLGHSGPLLLHRLQLLDQSLLLLLQLMQLRQQACLLEATVTNGAEEERRMSDRWSLLNTTSHHRLHFTAPVM</sequence>
<reference evidence="1 2" key="1">
    <citation type="submission" date="2019-03" db="EMBL/GenBank/DDBJ databases">
        <title>First draft genome of Liparis tanakae, snailfish: a comprehensive survey of snailfish specific genes.</title>
        <authorList>
            <person name="Kim W."/>
            <person name="Song I."/>
            <person name="Jeong J.-H."/>
            <person name="Kim D."/>
            <person name="Kim S."/>
            <person name="Ryu S."/>
            <person name="Song J.Y."/>
            <person name="Lee S.K."/>
        </authorList>
    </citation>
    <scope>NUCLEOTIDE SEQUENCE [LARGE SCALE GENOMIC DNA]</scope>
    <source>
        <tissue evidence="1">Muscle</tissue>
    </source>
</reference>
<evidence type="ECO:0000313" key="1">
    <source>
        <dbReference type="EMBL" id="TNN67727.1"/>
    </source>
</evidence>
<keyword evidence="2" id="KW-1185">Reference proteome</keyword>
<dbReference type="EMBL" id="SRLO01000199">
    <property type="protein sequence ID" value="TNN67727.1"/>
    <property type="molecule type" value="Genomic_DNA"/>
</dbReference>
<dbReference type="AlphaFoldDB" id="A0A4Z2HPM4"/>
<organism evidence="1 2">
    <name type="scientific">Liparis tanakae</name>
    <name type="common">Tanaka's snailfish</name>
    <dbReference type="NCBI Taxonomy" id="230148"/>
    <lineage>
        <taxon>Eukaryota</taxon>
        <taxon>Metazoa</taxon>
        <taxon>Chordata</taxon>
        <taxon>Craniata</taxon>
        <taxon>Vertebrata</taxon>
        <taxon>Euteleostomi</taxon>
        <taxon>Actinopterygii</taxon>
        <taxon>Neopterygii</taxon>
        <taxon>Teleostei</taxon>
        <taxon>Neoteleostei</taxon>
        <taxon>Acanthomorphata</taxon>
        <taxon>Eupercaria</taxon>
        <taxon>Perciformes</taxon>
        <taxon>Cottioidei</taxon>
        <taxon>Cottales</taxon>
        <taxon>Liparidae</taxon>
        <taxon>Liparis</taxon>
    </lineage>
</organism>
<name>A0A4Z2HPM4_9TELE</name>